<comment type="subcellular location">
    <subcellularLocation>
        <location evidence="1">Membrane</location>
        <topology evidence="1">Multi-pass membrane protein</topology>
    </subcellularLocation>
</comment>
<keyword evidence="7" id="KW-1185">Reference proteome</keyword>
<dbReference type="RefSeq" id="WP_189630197.1">
    <property type="nucleotide sequence ID" value="NZ_BNAG01000003.1"/>
</dbReference>
<evidence type="ECO:0000313" key="6">
    <source>
        <dbReference type="EMBL" id="GHE65527.1"/>
    </source>
</evidence>
<feature type="transmembrane region" description="Helical" evidence="5">
    <location>
        <begin position="120"/>
        <end position="138"/>
    </location>
</feature>
<keyword evidence="2 5" id="KW-0812">Transmembrane</keyword>
<sequence>MKHIIHYLVIAIRLALGILFIYAGIQKFKPAAPKPETTQETTIKAQATEVPENVVKIRAYIGGLKQTGFFWPMLGVAEITCGLLLISQVLALLGAVMLIPLTLNIFLFEVFLGGGNVGEIITHGLYFVGNILLLVHGYPRLKVAFLTTDNQFQKIIQV</sequence>
<protein>
    <recommendedName>
        <fullName evidence="8">DoxX family protein</fullName>
    </recommendedName>
</protein>
<name>A0ABQ3I654_9BACT</name>
<feature type="transmembrane region" description="Helical" evidence="5">
    <location>
        <begin position="6"/>
        <end position="25"/>
    </location>
</feature>
<evidence type="ECO:0000256" key="1">
    <source>
        <dbReference type="ARBA" id="ARBA00004141"/>
    </source>
</evidence>
<evidence type="ECO:0000256" key="2">
    <source>
        <dbReference type="ARBA" id="ARBA00022692"/>
    </source>
</evidence>
<evidence type="ECO:0000256" key="3">
    <source>
        <dbReference type="ARBA" id="ARBA00022989"/>
    </source>
</evidence>
<keyword evidence="4 5" id="KW-0472">Membrane</keyword>
<organism evidence="6 7">
    <name type="scientific">Roseivirga thermotolerans</name>
    <dbReference type="NCBI Taxonomy" id="1758176"/>
    <lineage>
        <taxon>Bacteria</taxon>
        <taxon>Pseudomonadati</taxon>
        <taxon>Bacteroidota</taxon>
        <taxon>Cytophagia</taxon>
        <taxon>Cytophagales</taxon>
        <taxon>Roseivirgaceae</taxon>
        <taxon>Roseivirga</taxon>
    </lineage>
</organism>
<comment type="caution">
    <text evidence="6">The sequence shown here is derived from an EMBL/GenBank/DDBJ whole genome shotgun (WGS) entry which is preliminary data.</text>
</comment>
<evidence type="ECO:0000256" key="4">
    <source>
        <dbReference type="ARBA" id="ARBA00023136"/>
    </source>
</evidence>
<evidence type="ECO:0000256" key="5">
    <source>
        <dbReference type="SAM" id="Phobius"/>
    </source>
</evidence>
<dbReference type="Pfam" id="PF07681">
    <property type="entry name" value="DoxX"/>
    <property type="match status" value="1"/>
</dbReference>
<evidence type="ECO:0000313" key="7">
    <source>
        <dbReference type="Proteomes" id="UP000658258"/>
    </source>
</evidence>
<feature type="transmembrane region" description="Helical" evidence="5">
    <location>
        <begin position="83"/>
        <end position="108"/>
    </location>
</feature>
<dbReference type="Proteomes" id="UP000658258">
    <property type="component" value="Unassembled WGS sequence"/>
</dbReference>
<dbReference type="InterPro" id="IPR032808">
    <property type="entry name" value="DoxX"/>
</dbReference>
<accession>A0ABQ3I654</accession>
<dbReference type="EMBL" id="BNAG01000003">
    <property type="protein sequence ID" value="GHE65527.1"/>
    <property type="molecule type" value="Genomic_DNA"/>
</dbReference>
<proteinExistence type="predicted"/>
<evidence type="ECO:0008006" key="8">
    <source>
        <dbReference type="Google" id="ProtNLM"/>
    </source>
</evidence>
<gene>
    <name evidence="6" type="ORF">GCM10011340_20810</name>
</gene>
<keyword evidence="3 5" id="KW-1133">Transmembrane helix</keyword>
<reference evidence="7" key="1">
    <citation type="journal article" date="2019" name="Int. J. Syst. Evol. Microbiol.">
        <title>The Global Catalogue of Microorganisms (GCM) 10K type strain sequencing project: providing services to taxonomists for standard genome sequencing and annotation.</title>
        <authorList>
            <consortium name="The Broad Institute Genomics Platform"/>
            <consortium name="The Broad Institute Genome Sequencing Center for Infectious Disease"/>
            <person name="Wu L."/>
            <person name="Ma J."/>
        </authorList>
    </citation>
    <scope>NUCLEOTIDE SEQUENCE [LARGE SCALE GENOMIC DNA]</scope>
    <source>
        <strain evidence="7">CGMCC 1.15111</strain>
    </source>
</reference>